<dbReference type="PRINTS" id="PR00834">
    <property type="entry name" value="PROTEASES2C"/>
</dbReference>
<evidence type="ECO:0000313" key="10">
    <source>
        <dbReference type="Proteomes" id="UP000076959"/>
    </source>
</evidence>
<dbReference type="Pfam" id="PF13180">
    <property type="entry name" value="PDZ_2"/>
    <property type="match status" value="1"/>
</dbReference>
<dbReference type="GO" id="GO:0006508">
    <property type="term" value="P:proteolysis"/>
    <property type="evidence" value="ECO:0007669"/>
    <property type="project" value="UniProtKB-KW"/>
</dbReference>
<evidence type="ECO:0000313" key="7">
    <source>
        <dbReference type="EMBL" id="OAF02980.1"/>
    </source>
</evidence>
<evidence type="ECO:0000256" key="3">
    <source>
        <dbReference type="ARBA" id="ARBA00022801"/>
    </source>
</evidence>
<keyword evidence="10" id="KW-1185">Reference proteome</keyword>
<dbReference type="OrthoDB" id="7358927at2"/>
<evidence type="ECO:0000256" key="4">
    <source>
        <dbReference type="ARBA" id="ARBA00022825"/>
    </source>
</evidence>
<dbReference type="EMBL" id="LUUB01000092">
    <property type="protein sequence ID" value="OAF02980.1"/>
    <property type="molecule type" value="Genomic_DNA"/>
</dbReference>
<dbReference type="Gene3D" id="2.30.42.10">
    <property type="match status" value="1"/>
</dbReference>
<dbReference type="Pfam" id="PF13365">
    <property type="entry name" value="Trypsin_2"/>
    <property type="match status" value="1"/>
</dbReference>
<dbReference type="InterPro" id="IPR036034">
    <property type="entry name" value="PDZ_sf"/>
</dbReference>
<dbReference type="SUPFAM" id="SSF50494">
    <property type="entry name" value="Trypsin-like serine proteases"/>
    <property type="match status" value="1"/>
</dbReference>
<dbReference type="PROSITE" id="PS50106">
    <property type="entry name" value="PDZ"/>
    <property type="match status" value="1"/>
</dbReference>
<keyword evidence="2" id="KW-0645">Protease</keyword>
<name>A0A176YEY6_9BRAD</name>
<accession>A0A176YEY6</accession>
<evidence type="ECO:0000259" key="5">
    <source>
        <dbReference type="PROSITE" id="PS50106"/>
    </source>
</evidence>
<dbReference type="AlphaFoldDB" id="A0A176YEY6"/>
<dbReference type="EMBL" id="LUUB01000113">
    <property type="protein sequence ID" value="OAF00427.1"/>
    <property type="molecule type" value="Genomic_DNA"/>
</dbReference>
<reference evidence="7 10" key="1">
    <citation type="submission" date="2016-03" db="EMBL/GenBank/DDBJ databases">
        <title>Draft Genome Sequence of the Strain BR 10245 (Bradyrhizobium sp.) isolated from nodules of Centrolobium paraense.</title>
        <authorList>
            <person name="Simoes-Araujo J.L.Sr."/>
            <person name="Barauna A.C."/>
            <person name="Silva K."/>
            <person name="Zilli J.E."/>
        </authorList>
    </citation>
    <scope>NUCLEOTIDE SEQUENCE [LARGE SCALE GENOMIC DNA]</scope>
    <source>
        <strain evidence="7 10">BR 10245</strain>
    </source>
</reference>
<dbReference type="GO" id="GO:0004252">
    <property type="term" value="F:serine-type endopeptidase activity"/>
    <property type="evidence" value="ECO:0007669"/>
    <property type="project" value="InterPro"/>
</dbReference>
<protein>
    <recommendedName>
        <fullName evidence="5">PDZ domain-containing protein</fullName>
    </recommendedName>
</protein>
<evidence type="ECO:0000256" key="2">
    <source>
        <dbReference type="ARBA" id="ARBA00022670"/>
    </source>
</evidence>
<dbReference type="InterPro" id="IPR009003">
    <property type="entry name" value="Peptidase_S1_PA"/>
</dbReference>
<dbReference type="CDD" id="cd10839">
    <property type="entry name" value="cpPDZ1_DegP-like"/>
    <property type="match status" value="1"/>
</dbReference>
<evidence type="ECO:0000313" key="8">
    <source>
        <dbReference type="EMBL" id="OAF08879.1"/>
    </source>
</evidence>
<comment type="similarity">
    <text evidence="1">Belongs to the peptidase S1C family.</text>
</comment>
<dbReference type="PANTHER" id="PTHR22939">
    <property type="entry name" value="SERINE PROTEASE FAMILY S1C HTRA-RELATED"/>
    <property type="match status" value="1"/>
</dbReference>
<sequence>MISIGSGFFISPDGYAVTNNDIVAGSDTAEIRTNEDKIYPAKIVGKDPLSDLALLKVDGRTDFAYLKLADQPPRTGDWVLTVGNSFGLGNTVTAGIVSARARDLGMGSSDDFIQIDAPINRGDSGGPSLNTHGNVIGVNSMILSPSGGSVGVAFAIPADTVNAVIPQLKDKGAVTRGWMGAEVQSVTPDIAESIGANNLRGAIVIGVQASGPAAKAGLKSGDVITSIGGEPIKSANELTKKVHAAAPSSSIELSMVRNKEQRALTVTLGQLTAQ</sequence>
<gene>
    <name evidence="8" type="ORF">AYJ54_13585</name>
    <name evidence="7" type="ORF">AYJ54_25640</name>
    <name evidence="6" type="ORF">AYJ54_31710</name>
    <name evidence="9" type="ORF">AYJ54_37655</name>
</gene>
<dbReference type="InterPro" id="IPR001940">
    <property type="entry name" value="Peptidase_S1C"/>
</dbReference>
<dbReference type="EMBL" id="LUUB01000010">
    <property type="protein sequence ID" value="OAF16800.1"/>
    <property type="molecule type" value="Genomic_DNA"/>
</dbReference>
<evidence type="ECO:0000256" key="1">
    <source>
        <dbReference type="ARBA" id="ARBA00010541"/>
    </source>
</evidence>
<dbReference type="PANTHER" id="PTHR22939:SF129">
    <property type="entry name" value="SERINE PROTEASE HTRA2, MITOCHONDRIAL"/>
    <property type="match status" value="1"/>
</dbReference>
<dbReference type="Gene3D" id="2.40.10.120">
    <property type="match status" value="1"/>
</dbReference>
<organism evidence="7 10">
    <name type="scientific">Bradyrhizobium centrolobii</name>
    <dbReference type="NCBI Taxonomy" id="1505087"/>
    <lineage>
        <taxon>Bacteria</taxon>
        <taxon>Pseudomonadati</taxon>
        <taxon>Pseudomonadota</taxon>
        <taxon>Alphaproteobacteria</taxon>
        <taxon>Hyphomicrobiales</taxon>
        <taxon>Nitrobacteraceae</taxon>
        <taxon>Bradyrhizobium</taxon>
    </lineage>
</organism>
<dbReference type="Proteomes" id="UP000076959">
    <property type="component" value="Unassembled WGS sequence"/>
</dbReference>
<comment type="caution">
    <text evidence="7">The sequence shown here is derived from an EMBL/GenBank/DDBJ whole genome shotgun (WGS) entry which is preliminary data.</text>
</comment>
<dbReference type="EMBL" id="LUUB01000058">
    <property type="protein sequence ID" value="OAF08879.1"/>
    <property type="molecule type" value="Genomic_DNA"/>
</dbReference>
<dbReference type="STRING" id="1505087.AYJ54_13585"/>
<dbReference type="SUPFAM" id="SSF50156">
    <property type="entry name" value="PDZ domain-like"/>
    <property type="match status" value="1"/>
</dbReference>
<feature type="domain" description="PDZ" evidence="5">
    <location>
        <begin position="163"/>
        <end position="259"/>
    </location>
</feature>
<evidence type="ECO:0000313" key="9">
    <source>
        <dbReference type="EMBL" id="OAF16800.1"/>
    </source>
</evidence>
<keyword evidence="3" id="KW-0378">Hydrolase</keyword>
<proteinExistence type="inferred from homology"/>
<keyword evidence="4" id="KW-0720">Serine protease</keyword>
<evidence type="ECO:0000313" key="6">
    <source>
        <dbReference type="EMBL" id="OAF00427.1"/>
    </source>
</evidence>
<dbReference type="SMART" id="SM00228">
    <property type="entry name" value="PDZ"/>
    <property type="match status" value="1"/>
</dbReference>
<dbReference type="InterPro" id="IPR001478">
    <property type="entry name" value="PDZ"/>
</dbReference>